<feature type="transmembrane region" description="Helical" evidence="1">
    <location>
        <begin position="193"/>
        <end position="212"/>
    </location>
</feature>
<name>A0A0S4M0Z2_9BURK</name>
<accession>A0A0S4M0Z2</accession>
<keyword evidence="3" id="KW-1185">Reference proteome</keyword>
<gene>
    <name evidence="2" type="ORF">Ark11_0545</name>
</gene>
<proteinExistence type="predicted"/>
<dbReference type="EMBL" id="LN906597">
    <property type="protein sequence ID" value="CUT17390.1"/>
    <property type="molecule type" value="Genomic_DNA"/>
</dbReference>
<organism evidence="2 3">
    <name type="scientific">Candidatus Ichthyocystis hellenicum</name>
    <dbReference type="NCBI Taxonomy" id="1561003"/>
    <lineage>
        <taxon>Bacteria</taxon>
        <taxon>Pseudomonadati</taxon>
        <taxon>Pseudomonadota</taxon>
        <taxon>Betaproteobacteria</taxon>
        <taxon>Burkholderiales</taxon>
        <taxon>Candidatus Ichthyocystis</taxon>
    </lineage>
</organism>
<evidence type="ECO:0000313" key="2">
    <source>
        <dbReference type="EMBL" id="CUT17390.1"/>
    </source>
</evidence>
<keyword evidence="1" id="KW-1133">Transmembrane helix</keyword>
<evidence type="ECO:0000256" key="1">
    <source>
        <dbReference type="SAM" id="Phobius"/>
    </source>
</evidence>
<keyword evidence="1" id="KW-0812">Transmembrane</keyword>
<sequence length="257" mass="28737">MVAKSSKCIESTEVCAYNETTEDTVLSLVSSSTVEKNTTPPLRKVCSAVCYERLGKITVCAQETLVEVPDSLLEESPTVVPTKSECMLQSAKEKVAIASTKTKNVLNMVKERYELTATEARYMLATTRAKCALAATGTKYVLNASRSKRTSDEERVTEELAEKETIIAEEYDIIREPRYYNKIREANLCHAKVNMWVISIISVITFLGYPLLCYPSQDQKYVSYVLLALNISVGVMALIFHTTIYCTTPQHSSRGRK</sequence>
<dbReference type="RefSeq" id="WP_092342283.1">
    <property type="nucleotide sequence ID" value="NZ_FLSL01000101.1"/>
</dbReference>
<dbReference type="AlphaFoldDB" id="A0A0S4M0Z2"/>
<keyword evidence="1" id="KW-0472">Membrane</keyword>
<protein>
    <submittedName>
        <fullName evidence="2">Putative membrane protein</fullName>
    </submittedName>
</protein>
<dbReference type="Proteomes" id="UP000198651">
    <property type="component" value="Chromosome I"/>
</dbReference>
<feature type="transmembrane region" description="Helical" evidence="1">
    <location>
        <begin position="224"/>
        <end position="247"/>
    </location>
</feature>
<evidence type="ECO:0000313" key="3">
    <source>
        <dbReference type="Proteomes" id="UP000198651"/>
    </source>
</evidence>
<reference evidence="3" key="1">
    <citation type="submission" date="2015-11" db="EMBL/GenBank/DDBJ databases">
        <authorList>
            <person name="Seth-Smith H.M.B."/>
        </authorList>
    </citation>
    <scope>NUCLEOTIDE SEQUENCE [LARGE SCALE GENOMIC DNA]</scope>
    <source>
        <strain evidence="3">2013Ark11</strain>
    </source>
</reference>
<dbReference type="OrthoDB" id="9876804at2"/>